<feature type="transmembrane region" description="Helical" evidence="1">
    <location>
        <begin position="133"/>
        <end position="152"/>
    </location>
</feature>
<feature type="transmembrane region" description="Helical" evidence="1">
    <location>
        <begin position="78"/>
        <end position="97"/>
    </location>
</feature>
<organism evidence="2 3">
    <name type="scientific">Luteimonas lutimaris</name>
    <dbReference type="NCBI Taxonomy" id="698645"/>
    <lineage>
        <taxon>Bacteria</taxon>
        <taxon>Pseudomonadati</taxon>
        <taxon>Pseudomonadota</taxon>
        <taxon>Gammaproteobacteria</taxon>
        <taxon>Lysobacterales</taxon>
        <taxon>Lysobacteraceae</taxon>
        <taxon>Luteimonas</taxon>
    </lineage>
</organism>
<feature type="transmembrane region" description="Helical" evidence="1">
    <location>
        <begin position="22"/>
        <end position="40"/>
    </location>
</feature>
<accession>A0ABP7MES0</accession>
<dbReference type="EMBL" id="BAAAZU010000006">
    <property type="protein sequence ID" value="GAA3921659.1"/>
    <property type="molecule type" value="Genomic_DNA"/>
</dbReference>
<keyword evidence="1" id="KW-1133">Transmembrane helix</keyword>
<feature type="transmembrane region" description="Helical" evidence="1">
    <location>
        <begin position="46"/>
        <end position="66"/>
    </location>
</feature>
<reference evidence="3" key="1">
    <citation type="journal article" date="2019" name="Int. J. Syst. Evol. Microbiol.">
        <title>The Global Catalogue of Microorganisms (GCM) 10K type strain sequencing project: providing services to taxonomists for standard genome sequencing and annotation.</title>
        <authorList>
            <consortium name="The Broad Institute Genomics Platform"/>
            <consortium name="The Broad Institute Genome Sequencing Center for Infectious Disease"/>
            <person name="Wu L."/>
            <person name="Ma J."/>
        </authorList>
    </citation>
    <scope>NUCLEOTIDE SEQUENCE [LARGE SCALE GENOMIC DNA]</scope>
    <source>
        <strain evidence="3">JCM 16916</strain>
    </source>
</reference>
<name>A0ABP7MES0_9GAMM</name>
<keyword evidence="1" id="KW-0812">Transmembrane</keyword>
<feature type="transmembrane region" description="Helical" evidence="1">
    <location>
        <begin position="164"/>
        <end position="184"/>
    </location>
</feature>
<evidence type="ECO:0000313" key="2">
    <source>
        <dbReference type="EMBL" id="GAA3921659.1"/>
    </source>
</evidence>
<keyword evidence="3" id="KW-1185">Reference proteome</keyword>
<evidence type="ECO:0000256" key="1">
    <source>
        <dbReference type="SAM" id="Phobius"/>
    </source>
</evidence>
<comment type="caution">
    <text evidence="2">The sequence shown here is derived from an EMBL/GenBank/DDBJ whole genome shotgun (WGS) entry which is preliminary data.</text>
</comment>
<dbReference type="Proteomes" id="UP001501727">
    <property type="component" value="Unassembled WGS sequence"/>
</dbReference>
<evidence type="ECO:0000313" key="3">
    <source>
        <dbReference type="Proteomes" id="UP001501727"/>
    </source>
</evidence>
<gene>
    <name evidence="2" type="ORF">GCM10022229_14220</name>
</gene>
<proteinExistence type="predicted"/>
<keyword evidence="1" id="KW-0472">Membrane</keyword>
<feature type="transmembrane region" description="Helical" evidence="1">
    <location>
        <begin position="103"/>
        <end position="121"/>
    </location>
</feature>
<protein>
    <submittedName>
        <fullName evidence="2">DUF308 domain-containing protein</fullName>
    </submittedName>
</protein>
<sequence length="200" mass="21156">MLTQSNNHRPVQSSSGWLKNHYFARFAFSTAWAVAALLVARDVPMFAAVMLVAYPAWDALANLVDARRNGGLAANKTQLLNLVVSAITTVAVAIALGHGMNSVLVVFGIWAALAGFLQLATGARRWKSYGAQWAMVLSGAQSALAGTHFISKAGGDAPVGIADIAPYAAFGAFYFLVSAVWLAVSEARKNAVRDACVETR</sequence>